<reference evidence="2" key="1">
    <citation type="journal article" date="2019" name="Sci. Rep.">
        <title>Draft genome of Tanacetum cinerariifolium, the natural source of mosquito coil.</title>
        <authorList>
            <person name="Yamashiro T."/>
            <person name="Shiraishi A."/>
            <person name="Satake H."/>
            <person name="Nakayama K."/>
        </authorList>
    </citation>
    <scope>NUCLEOTIDE SEQUENCE</scope>
</reference>
<comment type="caution">
    <text evidence="2">The sequence shown here is derived from an EMBL/GenBank/DDBJ whole genome shotgun (WGS) entry which is preliminary data.</text>
</comment>
<accession>A0A699I039</accession>
<dbReference type="AlphaFoldDB" id="A0A699I039"/>
<protein>
    <submittedName>
        <fullName evidence="2">Uncharacterized protein</fullName>
    </submittedName>
</protein>
<proteinExistence type="predicted"/>
<sequence>MESLNPQVVTAAKLPILNPNEFDLWKMRIKQYFLMTDYSLWEVISNGDSPSPTRIVDDVIQIIAPATAEQSNLKIYEAEVKGSSTSSQNTQNITFVSSNNTYSTNKSVSVVPSVSAASSKATVSTLPNVDCLSDVVIYSFFASQSNSPHLDNEDLKQIDLDDLEEMNLKWQMDMLTMRARRFLKRTGRNLGANGTYTIGFDMSKVECYNCYKRVGGYDWSFQANEEPTNYALIAYASSGSSSSLGSDNEVAPCPTAYSIAYATLQTHYDNLTVDFRKSQFDVLSYKTESQVSDKTGLGFDSQVFDRQVFECEELHSHEYDNIMPNHPENDRYKTGEGYHAVPPPYTGTFMPPNPDLVFNDDPNASESVAYIVHVKSSINKPSKDMSKTLSPDAPIIEDWISDSEDETEHESVRKQIEPSFVLTSEHVKTHRESVKKVEHPKKDEKLRTNNQKSRGHKKNWNQKACFVCSSLNHLIKDCDYYERQMV</sequence>
<dbReference type="EMBL" id="BKCJ010229165">
    <property type="protein sequence ID" value="GEY98609.1"/>
    <property type="molecule type" value="Genomic_DNA"/>
</dbReference>
<evidence type="ECO:0000256" key="1">
    <source>
        <dbReference type="SAM" id="MobiDB-lite"/>
    </source>
</evidence>
<name>A0A699I039_TANCI</name>
<feature type="compositionally biased region" description="Basic and acidic residues" evidence="1">
    <location>
        <begin position="425"/>
        <end position="447"/>
    </location>
</feature>
<feature type="region of interest" description="Disordered" evidence="1">
    <location>
        <begin position="425"/>
        <end position="456"/>
    </location>
</feature>
<evidence type="ECO:0000313" key="2">
    <source>
        <dbReference type="EMBL" id="GEY98609.1"/>
    </source>
</evidence>
<organism evidence="2">
    <name type="scientific">Tanacetum cinerariifolium</name>
    <name type="common">Dalmatian daisy</name>
    <name type="synonym">Chrysanthemum cinerariifolium</name>
    <dbReference type="NCBI Taxonomy" id="118510"/>
    <lineage>
        <taxon>Eukaryota</taxon>
        <taxon>Viridiplantae</taxon>
        <taxon>Streptophyta</taxon>
        <taxon>Embryophyta</taxon>
        <taxon>Tracheophyta</taxon>
        <taxon>Spermatophyta</taxon>
        <taxon>Magnoliopsida</taxon>
        <taxon>eudicotyledons</taxon>
        <taxon>Gunneridae</taxon>
        <taxon>Pentapetalae</taxon>
        <taxon>asterids</taxon>
        <taxon>campanulids</taxon>
        <taxon>Asterales</taxon>
        <taxon>Asteraceae</taxon>
        <taxon>Asteroideae</taxon>
        <taxon>Anthemideae</taxon>
        <taxon>Anthemidinae</taxon>
        <taxon>Tanacetum</taxon>
    </lineage>
</organism>
<gene>
    <name evidence="2" type="ORF">Tci_470583</name>
</gene>